<dbReference type="PANTHER" id="PTHR43188">
    <property type="entry name" value="ACYL-COENZYME A OXIDASE"/>
    <property type="match status" value="1"/>
</dbReference>
<sequence>MVQNANIYMKDVFVPDNNRLNKAQSFQSGTTPVLEASRLLVAWIAAGIAAGAYEAALKYCLNRKQFGKPIAKFQLIQEKLSRMLALCEMMNSNLVMVSQAMDRGEATMGMVGRTKGMNSLLGRQVVALAREVCGGNGIILDNHVMKQFMDMEAIYTYEGTYEINALVSGRELTGGLAAFK</sequence>
<dbReference type="SUPFAM" id="SSF47203">
    <property type="entry name" value="Acyl-CoA dehydrogenase C-terminal domain-like"/>
    <property type="match status" value="1"/>
</dbReference>
<dbReference type="AlphaFoldDB" id="A0A7S3ILR7"/>
<dbReference type="PROSITE" id="PS00073">
    <property type="entry name" value="ACYL_COA_DH_2"/>
    <property type="match status" value="1"/>
</dbReference>
<reference evidence="3" key="1">
    <citation type="submission" date="2021-01" db="EMBL/GenBank/DDBJ databases">
        <authorList>
            <person name="Corre E."/>
            <person name="Pelletier E."/>
            <person name="Niang G."/>
            <person name="Scheremetjew M."/>
            <person name="Finn R."/>
            <person name="Kale V."/>
            <person name="Holt S."/>
            <person name="Cochrane G."/>
            <person name="Meng A."/>
            <person name="Brown T."/>
            <person name="Cohen L."/>
        </authorList>
    </citation>
    <scope>NUCLEOTIDE SEQUENCE</scope>
    <source>
        <strain evidence="3">S3</strain>
    </source>
</reference>
<name>A0A7S3ILR7_9SPIT</name>
<feature type="domain" description="Acyl-CoA dehydrogenase/oxidase C-terminal" evidence="2">
    <location>
        <begin position="34"/>
        <end position="171"/>
    </location>
</feature>
<organism evidence="3">
    <name type="scientific">Strombidium inclinatum</name>
    <dbReference type="NCBI Taxonomy" id="197538"/>
    <lineage>
        <taxon>Eukaryota</taxon>
        <taxon>Sar</taxon>
        <taxon>Alveolata</taxon>
        <taxon>Ciliophora</taxon>
        <taxon>Intramacronucleata</taxon>
        <taxon>Spirotrichea</taxon>
        <taxon>Oligotrichia</taxon>
        <taxon>Strombidiidae</taxon>
        <taxon>Strombidium</taxon>
    </lineage>
</organism>
<evidence type="ECO:0000256" key="1">
    <source>
        <dbReference type="ARBA" id="ARBA00022630"/>
    </source>
</evidence>
<dbReference type="PANTHER" id="PTHR43188:SF1">
    <property type="entry name" value="ACYL-COA DEHYDROGENASE"/>
    <property type="match status" value="1"/>
</dbReference>
<dbReference type="InterPro" id="IPR036250">
    <property type="entry name" value="AcylCo_DH-like_C"/>
</dbReference>
<dbReference type="EMBL" id="HBIH01016258">
    <property type="protein sequence ID" value="CAE0326010.1"/>
    <property type="molecule type" value="Transcribed_RNA"/>
</dbReference>
<dbReference type="Pfam" id="PF00441">
    <property type="entry name" value="Acyl-CoA_dh_1"/>
    <property type="match status" value="1"/>
</dbReference>
<dbReference type="GO" id="GO:0003995">
    <property type="term" value="F:acyl-CoA dehydrogenase activity"/>
    <property type="evidence" value="ECO:0007669"/>
    <property type="project" value="InterPro"/>
</dbReference>
<evidence type="ECO:0000313" key="3">
    <source>
        <dbReference type="EMBL" id="CAE0326010.1"/>
    </source>
</evidence>
<dbReference type="InterPro" id="IPR006089">
    <property type="entry name" value="Acyl-CoA_DH_CS"/>
</dbReference>
<protein>
    <recommendedName>
        <fullName evidence="2">Acyl-CoA dehydrogenase/oxidase C-terminal domain-containing protein</fullName>
    </recommendedName>
</protein>
<dbReference type="GO" id="GO:0005777">
    <property type="term" value="C:peroxisome"/>
    <property type="evidence" value="ECO:0007669"/>
    <property type="project" value="TreeGrafter"/>
</dbReference>
<keyword evidence="1" id="KW-0285">Flavoprotein</keyword>
<proteinExistence type="predicted"/>
<evidence type="ECO:0000259" key="2">
    <source>
        <dbReference type="Pfam" id="PF00441"/>
    </source>
</evidence>
<dbReference type="InterPro" id="IPR045008">
    <property type="entry name" value="ACX4-like"/>
</dbReference>
<dbReference type="InterPro" id="IPR009075">
    <property type="entry name" value="AcylCo_DH/oxidase_C"/>
</dbReference>
<dbReference type="Gene3D" id="1.20.140.10">
    <property type="entry name" value="Butyryl-CoA Dehydrogenase, subunit A, domain 3"/>
    <property type="match status" value="1"/>
</dbReference>
<accession>A0A7S3ILR7</accession>
<dbReference type="GO" id="GO:0006635">
    <property type="term" value="P:fatty acid beta-oxidation"/>
    <property type="evidence" value="ECO:0007669"/>
    <property type="project" value="InterPro"/>
</dbReference>
<gene>
    <name evidence="3" type="ORF">SINC0208_LOCUS6636</name>
</gene>